<sequence>MRTSMISTLLSLMLALSASATASGSYENAIDARTVVHDHERIARVAEAMQAIRRANADNGKKDDKGKAQPPKKPAPPPKKAPAPPKKADTHLTCPLIPSS</sequence>
<name>A0A8H6S1E0_9AGAR</name>
<feature type="chain" id="PRO_5034707596" evidence="2">
    <location>
        <begin position="25"/>
        <end position="100"/>
    </location>
</feature>
<dbReference type="Proteomes" id="UP000636479">
    <property type="component" value="Unassembled WGS sequence"/>
</dbReference>
<evidence type="ECO:0000313" key="3">
    <source>
        <dbReference type="EMBL" id="KAF7290246.1"/>
    </source>
</evidence>
<evidence type="ECO:0000313" key="4">
    <source>
        <dbReference type="Proteomes" id="UP000636479"/>
    </source>
</evidence>
<dbReference type="AlphaFoldDB" id="A0A8H6S1E0"/>
<dbReference type="EMBL" id="JACAZF010000015">
    <property type="protein sequence ID" value="KAF7290246.1"/>
    <property type="molecule type" value="Genomic_DNA"/>
</dbReference>
<accession>A0A8H6S1E0</accession>
<organism evidence="3 4">
    <name type="scientific">Mycena indigotica</name>
    <dbReference type="NCBI Taxonomy" id="2126181"/>
    <lineage>
        <taxon>Eukaryota</taxon>
        <taxon>Fungi</taxon>
        <taxon>Dikarya</taxon>
        <taxon>Basidiomycota</taxon>
        <taxon>Agaricomycotina</taxon>
        <taxon>Agaricomycetes</taxon>
        <taxon>Agaricomycetidae</taxon>
        <taxon>Agaricales</taxon>
        <taxon>Marasmiineae</taxon>
        <taxon>Mycenaceae</taxon>
        <taxon>Mycena</taxon>
    </lineage>
</organism>
<feature type="compositionally biased region" description="Pro residues" evidence="1">
    <location>
        <begin position="71"/>
        <end position="85"/>
    </location>
</feature>
<keyword evidence="2" id="KW-0732">Signal</keyword>
<dbReference type="RefSeq" id="XP_037213824.1">
    <property type="nucleotide sequence ID" value="XM_037369828.1"/>
</dbReference>
<comment type="caution">
    <text evidence="3">The sequence shown here is derived from an EMBL/GenBank/DDBJ whole genome shotgun (WGS) entry which is preliminary data.</text>
</comment>
<proteinExistence type="predicted"/>
<keyword evidence="4" id="KW-1185">Reference proteome</keyword>
<evidence type="ECO:0000256" key="1">
    <source>
        <dbReference type="SAM" id="MobiDB-lite"/>
    </source>
</evidence>
<feature type="signal peptide" evidence="2">
    <location>
        <begin position="1"/>
        <end position="24"/>
    </location>
</feature>
<dbReference type="GeneID" id="59352344"/>
<reference evidence="3" key="1">
    <citation type="submission" date="2020-05" db="EMBL/GenBank/DDBJ databases">
        <title>Mycena genomes resolve the evolution of fungal bioluminescence.</title>
        <authorList>
            <person name="Tsai I.J."/>
        </authorList>
    </citation>
    <scope>NUCLEOTIDE SEQUENCE</scope>
    <source>
        <strain evidence="3">171206Taipei</strain>
    </source>
</reference>
<feature type="compositionally biased region" description="Basic and acidic residues" evidence="1">
    <location>
        <begin position="55"/>
        <end position="67"/>
    </location>
</feature>
<protein>
    <submittedName>
        <fullName evidence="3">Uncharacterized protein</fullName>
    </submittedName>
</protein>
<feature type="region of interest" description="Disordered" evidence="1">
    <location>
        <begin position="51"/>
        <end position="100"/>
    </location>
</feature>
<evidence type="ECO:0000256" key="2">
    <source>
        <dbReference type="SAM" id="SignalP"/>
    </source>
</evidence>
<gene>
    <name evidence="3" type="ORF">MIND_01338300</name>
</gene>